<dbReference type="PANTHER" id="PTHR12526:SF630">
    <property type="entry name" value="GLYCOSYLTRANSFERASE"/>
    <property type="match status" value="1"/>
</dbReference>
<evidence type="ECO:0000313" key="3">
    <source>
        <dbReference type="EMBL" id="PHN01770.1"/>
    </source>
</evidence>
<dbReference type="InterPro" id="IPR028098">
    <property type="entry name" value="Glyco_trans_4-like_N"/>
</dbReference>
<dbReference type="Pfam" id="PF13439">
    <property type="entry name" value="Glyco_transf_4"/>
    <property type="match status" value="1"/>
</dbReference>
<keyword evidence="3" id="KW-0808">Transferase</keyword>
<dbReference type="SUPFAM" id="SSF53756">
    <property type="entry name" value="UDP-Glycosyltransferase/glycogen phosphorylase"/>
    <property type="match status" value="1"/>
</dbReference>
<dbReference type="GO" id="GO:0016757">
    <property type="term" value="F:glycosyltransferase activity"/>
    <property type="evidence" value="ECO:0007669"/>
    <property type="project" value="InterPro"/>
</dbReference>
<dbReference type="AlphaFoldDB" id="A0A2D0N011"/>
<comment type="caution">
    <text evidence="3">The sequence shown here is derived from an EMBL/GenBank/DDBJ whole genome shotgun (WGS) entry which is preliminary data.</text>
</comment>
<proteinExistence type="predicted"/>
<gene>
    <name evidence="3" type="ORF">CRP01_35375</name>
</gene>
<reference evidence="3 4" key="1">
    <citation type="submission" date="2017-10" db="EMBL/GenBank/DDBJ databases">
        <title>The draft genome sequence of Lewinella nigricans NBRC 102662.</title>
        <authorList>
            <person name="Wang K."/>
        </authorList>
    </citation>
    <scope>NUCLEOTIDE SEQUENCE [LARGE SCALE GENOMIC DNA]</scope>
    <source>
        <strain evidence="3 4">NBRC 102662</strain>
    </source>
</reference>
<protein>
    <submittedName>
        <fullName evidence="3">Glycosyl transferase family 1</fullName>
    </submittedName>
</protein>
<dbReference type="PANTHER" id="PTHR12526">
    <property type="entry name" value="GLYCOSYLTRANSFERASE"/>
    <property type="match status" value="1"/>
</dbReference>
<sequence length="363" mass="40640">MKILVISSYDEIWNAVRPEGELFIGLHHLGEDVTIMTEGHSPYADRFRSEGLKVIDFHPKHKFKREESAFIREQLLAGNYDILHLFNNKAIINGIRAAKGLPVKVVTYRGYTGNVHWYDPSAYLTHLNPRVDAITCVSEAVRESFEGQLFFDQSKAMLVHKGHDPAWYADIQPASLAEFDLPPEAIVVSMVANARKMKGLPYLLQAARQLSLDLPVYFLLIGRGMDTPEVRRELEQSPYGDRFRFAGFRKDDVLELVKACDISILPSIRGEGLSKVILEAMFLGKPVIMTNIGGNKGLAEPGKSGYVVPPGDAAALADALTELATDEGLRRRMGEAAKKHIAEHFGLEKSVRRQLEVYRKLLN</sequence>
<dbReference type="EMBL" id="PDUD01000049">
    <property type="protein sequence ID" value="PHN01770.1"/>
    <property type="molecule type" value="Genomic_DNA"/>
</dbReference>
<keyword evidence="4" id="KW-1185">Reference proteome</keyword>
<dbReference type="CDD" id="cd03801">
    <property type="entry name" value="GT4_PimA-like"/>
    <property type="match status" value="1"/>
</dbReference>
<evidence type="ECO:0000313" key="4">
    <source>
        <dbReference type="Proteomes" id="UP000223913"/>
    </source>
</evidence>
<evidence type="ECO:0000259" key="1">
    <source>
        <dbReference type="Pfam" id="PF00534"/>
    </source>
</evidence>
<dbReference type="Gene3D" id="3.40.50.2000">
    <property type="entry name" value="Glycogen Phosphorylase B"/>
    <property type="match status" value="2"/>
</dbReference>
<accession>A0A2D0N011</accession>
<name>A0A2D0N011_FLAN2</name>
<dbReference type="RefSeq" id="WP_099154817.1">
    <property type="nucleotide sequence ID" value="NZ_PDUD01000049.1"/>
</dbReference>
<feature type="domain" description="Glycosyl transferase family 1" evidence="1">
    <location>
        <begin position="180"/>
        <end position="340"/>
    </location>
</feature>
<organism evidence="3 4">
    <name type="scientific">Flavilitoribacter nigricans (strain ATCC 23147 / DSM 23189 / NBRC 102662 / NCIMB 1420 / SS-2)</name>
    <name type="common">Lewinella nigricans</name>
    <dbReference type="NCBI Taxonomy" id="1122177"/>
    <lineage>
        <taxon>Bacteria</taxon>
        <taxon>Pseudomonadati</taxon>
        <taxon>Bacteroidota</taxon>
        <taxon>Saprospiria</taxon>
        <taxon>Saprospirales</taxon>
        <taxon>Lewinellaceae</taxon>
        <taxon>Flavilitoribacter</taxon>
    </lineage>
</organism>
<dbReference type="Pfam" id="PF00534">
    <property type="entry name" value="Glycos_transf_1"/>
    <property type="match status" value="1"/>
</dbReference>
<feature type="domain" description="Glycosyltransferase subfamily 4-like N-terminal" evidence="2">
    <location>
        <begin position="24"/>
        <end position="166"/>
    </location>
</feature>
<dbReference type="Proteomes" id="UP000223913">
    <property type="component" value="Unassembled WGS sequence"/>
</dbReference>
<dbReference type="OrthoDB" id="596635at2"/>
<evidence type="ECO:0000259" key="2">
    <source>
        <dbReference type="Pfam" id="PF13439"/>
    </source>
</evidence>
<dbReference type="InterPro" id="IPR001296">
    <property type="entry name" value="Glyco_trans_1"/>
</dbReference>